<proteinExistence type="predicted"/>
<feature type="signal peptide" evidence="1">
    <location>
        <begin position="1"/>
        <end position="27"/>
    </location>
</feature>
<evidence type="ECO:0000256" key="1">
    <source>
        <dbReference type="SAM" id="SignalP"/>
    </source>
</evidence>
<organism evidence="2 3">
    <name type="scientific">Marasmius crinis-equi</name>
    <dbReference type="NCBI Taxonomy" id="585013"/>
    <lineage>
        <taxon>Eukaryota</taxon>
        <taxon>Fungi</taxon>
        <taxon>Dikarya</taxon>
        <taxon>Basidiomycota</taxon>
        <taxon>Agaricomycotina</taxon>
        <taxon>Agaricomycetes</taxon>
        <taxon>Agaricomycetidae</taxon>
        <taxon>Agaricales</taxon>
        <taxon>Marasmiineae</taxon>
        <taxon>Marasmiaceae</taxon>
        <taxon>Marasmius</taxon>
    </lineage>
</organism>
<dbReference type="Gene3D" id="2.120.10.10">
    <property type="match status" value="1"/>
</dbReference>
<evidence type="ECO:0008006" key="4">
    <source>
        <dbReference type="Google" id="ProtNLM"/>
    </source>
</evidence>
<dbReference type="CDD" id="cd15482">
    <property type="entry name" value="Sialidase_non-viral"/>
    <property type="match status" value="1"/>
</dbReference>
<dbReference type="InterPro" id="IPR036278">
    <property type="entry name" value="Sialidase_sf"/>
</dbReference>
<dbReference type="Proteomes" id="UP001465976">
    <property type="component" value="Unassembled WGS sequence"/>
</dbReference>
<dbReference type="EMBL" id="JBAHYK010000936">
    <property type="protein sequence ID" value="KAL0570430.1"/>
    <property type="molecule type" value="Genomic_DNA"/>
</dbReference>
<dbReference type="PANTHER" id="PTHR38792:SF3">
    <property type="entry name" value="BNR_ASP-BOX REPEAT DOMAIN PROTEIN (AFU_ORTHOLOGUE AFUA_7G06430)-RELATED"/>
    <property type="match status" value="1"/>
</dbReference>
<accession>A0ABR3F5E3</accession>
<sequence length="365" mass="38417">MRLFSPFRTSSFTFLAFAFTSSLLTSATPAASIEKRAVPSLSGNAVSMNSGTYPRATRLSDGSLLGVVAAHSGGNSILTTLRSTNSGASWTQIGTIATEATATHDLDNPFVLQLPNGNIVAAFRNHDRASSGARPTIFRITVCLSRDNGVTWSFLSTPATDTNSVNGLWEPFMRNANDGTLQLYYSRENSGSDQDTLMRTSSDGGATWTSATTISGSELSNARDGMVGIATISGNNLIAVFETGQNGQFTVNSITSSNDGKTWGNRRRVYTATGSNNNAGAPQVVNVGGNLVVSFMTDEDTSLHDWINGANAKLVVSSDGGSSWSNKITVSAVQSNWPGMVGLDSSQLLYLVDHGGSKAQKVVLS</sequence>
<dbReference type="SUPFAM" id="SSF50939">
    <property type="entry name" value="Sialidases"/>
    <property type="match status" value="1"/>
</dbReference>
<keyword evidence="1" id="KW-0732">Signal</keyword>
<reference evidence="2 3" key="1">
    <citation type="submission" date="2024-02" db="EMBL/GenBank/DDBJ databases">
        <title>A draft genome for the cacao thread blight pathogen Marasmius crinis-equi.</title>
        <authorList>
            <person name="Cohen S.P."/>
            <person name="Baruah I.K."/>
            <person name="Amoako-Attah I."/>
            <person name="Bukari Y."/>
            <person name="Meinhardt L.W."/>
            <person name="Bailey B.A."/>
        </authorList>
    </citation>
    <scope>NUCLEOTIDE SEQUENCE [LARGE SCALE GENOMIC DNA]</scope>
    <source>
        <strain evidence="2 3">GH-76</strain>
    </source>
</reference>
<gene>
    <name evidence="2" type="ORF">V5O48_011523</name>
</gene>
<evidence type="ECO:0000313" key="3">
    <source>
        <dbReference type="Proteomes" id="UP001465976"/>
    </source>
</evidence>
<evidence type="ECO:0000313" key="2">
    <source>
        <dbReference type="EMBL" id="KAL0570430.1"/>
    </source>
</evidence>
<protein>
    <recommendedName>
        <fullName evidence="4">Glycoside hydrolase family 93 protein</fullName>
    </recommendedName>
</protein>
<feature type="chain" id="PRO_5047207940" description="Glycoside hydrolase family 93 protein" evidence="1">
    <location>
        <begin position="28"/>
        <end position="365"/>
    </location>
</feature>
<keyword evidence="3" id="KW-1185">Reference proteome</keyword>
<dbReference type="PANTHER" id="PTHR38792">
    <property type="entry name" value="BNR/ASP-BOX REPEAT DOMAIN PROTEIN (AFU_ORTHOLOGUE AFUA_7G06430)-RELATED"/>
    <property type="match status" value="1"/>
</dbReference>
<comment type="caution">
    <text evidence="2">The sequence shown here is derived from an EMBL/GenBank/DDBJ whole genome shotgun (WGS) entry which is preliminary data.</text>
</comment>
<name>A0ABR3F5E3_9AGAR</name>